<dbReference type="Pfam" id="PF13635">
    <property type="entry name" value="DUF4143"/>
    <property type="match status" value="1"/>
</dbReference>
<evidence type="ECO:0000313" key="4">
    <source>
        <dbReference type="Proteomes" id="UP000182278"/>
    </source>
</evidence>
<evidence type="ECO:0000259" key="1">
    <source>
        <dbReference type="Pfam" id="PF13173"/>
    </source>
</evidence>
<dbReference type="SUPFAM" id="SSF52540">
    <property type="entry name" value="P-loop containing nucleoside triphosphate hydrolases"/>
    <property type="match status" value="1"/>
</dbReference>
<feature type="domain" description="AAA" evidence="1">
    <location>
        <begin position="40"/>
        <end position="173"/>
    </location>
</feature>
<dbReference type="InterPro" id="IPR041682">
    <property type="entry name" value="AAA_14"/>
</dbReference>
<accession>A0A1J4SBB3</accession>
<evidence type="ECO:0000313" key="3">
    <source>
        <dbReference type="EMBL" id="OIN96753.1"/>
    </source>
</evidence>
<organism evidence="3 4">
    <name type="scientific">Candidatus Desantisbacteria bacterium CG1_02_38_46</name>
    <dbReference type="NCBI Taxonomy" id="1817893"/>
    <lineage>
        <taxon>Bacteria</taxon>
        <taxon>Candidatus Desantisiibacteriota</taxon>
    </lineage>
</organism>
<dbReference type="Gene3D" id="3.40.50.300">
    <property type="entry name" value="P-loop containing nucleotide triphosphate hydrolases"/>
    <property type="match status" value="1"/>
</dbReference>
<comment type="caution">
    <text evidence="3">The sequence shown here is derived from an EMBL/GenBank/DDBJ whole genome shotgun (WGS) entry which is preliminary data.</text>
</comment>
<feature type="domain" description="DUF4143" evidence="2">
    <location>
        <begin position="229"/>
        <end position="379"/>
    </location>
</feature>
<name>A0A1J4SBB3_9BACT</name>
<reference evidence="3 4" key="1">
    <citation type="journal article" date="2016" name="Environ. Microbiol.">
        <title>Genomic resolution of a cold subsurface aquifer community provides metabolic insights for novel microbes adapted to high CO concentrations.</title>
        <authorList>
            <person name="Probst A.J."/>
            <person name="Castelle C.J."/>
            <person name="Singh A."/>
            <person name="Brown C.T."/>
            <person name="Anantharaman K."/>
            <person name="Sharon I."/>
            <person name="Hug L.A."/>
            <person name="Burstein D."/>
            <person name="Emerson J.B."/>
            <person name="Thomas B.C."/>
            <person name="Banfield J.F."/>
        </authorList>
    </citation>
    <scope>NUCLEOTIDE SEQUENCE [LARGE SCALE GENOMIC DNA]</scope>
    <source>
        <strain evidence="3">CG1_02_38_46</strain>
    </source>
</reference>
<dbReference type="Proteomes" id="UP000182278">
    <property type="component" value="Unassembled WGS sequence"/>
</dbReference>
<sequence>MDKNEIIRILEDWNFWKRKLDIGITRTYYLDRVKKFLITNQILVILGARRSGKSFIMRQIVNDLIGQGIKSNNILIINFEDPRFIELDAKTLQKIYEVYLEFLNPEEKPYIFLDEVQEVKEWEKWVRMMHELGKAKIIISGSNAKLLSKELATLLTGRHLDLTIFPLSFREYLSFNNIEIKDDLDVINQRNEIKGSLRKYLEFGSFPDVVLSKEKNQILLSYFEDILSKDLIKRFKIRKSEKLKSLAKFYLSNISTLTTFSSIEKFLGISADTVEKFSNYFETAYILFFLKRFSFKVKEQEKSPRKVYSIDSGLAGAVGFRFSENLGRVAENLVFLELKRKQIVNPNLELYYWKDPRHQEVDFLIKEEFNVKQLIQVCWELSRPHTKDREKRILLKTMEEFNLKEGLIITEDEEREEKIDKLRIKIIPLWKWLLA</sequence>
<protein>
    <submittedName>
        <fullName evidence="3">ATPase</fullName>
    </submittedName>
</protein>
<gene>
    <name evidence="3" type="ORF">AUJ66_05395</name>
</gene>
<proteinExistence type="predicted"/>
<dbReference type="InterPro" id="IPR027417">
    <property type="entry name" value="P-loop_NTPase"/>
</dbReference>
<dbReference type="STRING" id="1817893.AUJ66_05395"/>
<dbReference type="AlphaFoldDB" id="A0A1J4SBB3"/>
<evidence type="ECO:0000259" key="2">
    <source>
        <dbReference type="Pfam" id="PF13635"/>
    </source>
</evidence>
<dbReference type="PANTHER" id="PTHR33295">
    <property type="entry name" value="ATPASE"/>
    <property type="match status" value="1"/>
</dbReference>
<dbReference type="Pfam" id="PF13173">
    <property type="entry name" value="AAA_14"/>
    <property type="match status" value="1"/>
</dbReference>
<dbReference type="InterPro" id="IPR025420">
    <property type="entry name" value="DUF4143"/>
</dbReference>
<dbReference type="EMBL" id="MNUO01000080">
    <property type="protein sequence ID" value="OIN96753.1"/>
    <property type="molecule type" value="Genomic_DNA"/>
</dbReference>
<dbReference type="PANTHER" id="PTHR33295:SF19">
    <property type="entry name" value="ARCHAEAL ATPASE"/>
    <property type="match status" value="1"/>
</dbReference>